<sequence length="213" mass="22660">MTLFRPLAIALTALALPASAMQLVFDDSWKFQKFPFQPDNDYALNGDTLGVTSDGTVSLVYLRTDDATDATGASWDWSVSQGVPPTDLTQKGGDDRNLSLYFVFADPEQAAALEGAELRGLMGADDVRILIYVWGGDAEPGSFLDSPYLGDKGKTIVLRGAGDGSYSETVDFAADLEKAFGARPSELLGIAVSADSDDTDTSIDAQISNLTLE</sequence>
<reference evidence="2" key="1">
    <citation type="submission" date="2020-12" db="EMBL/GenBank/DDBJ databases">
        <title>Bacterial taxonomy.</title>
        <authorList>
            <person name="Pan X."/>
        </authorList>
    </citation>
    <scope>NUCLEOTIDE SEQUENCE</scope>
    <source>
        <strain evidence="2">KCTC 52957</strain>
    </source>
</reference>
<dbReference type="Pfam" id="PF11249">
    <property type="entry name" value="DUF3047"/>
    <property type="match status" value="1"/>
</dbReference>
<evidence type="ECO:0000256" key="1">
    <source>
        <dbReference type="SAM" id="SignalP"/>
    </source>
</evidence>
<comment type="caution">
    <text evidence="2">The sequence shown here is derived from an EMBL/GenBank/DDBJ whole genome shotgun (WGS) entry which is preliminary data.</text>
</comment>
<protein>
    <submittedName>
        <fullName evidence="2">DUF3047 domain-containing protein</fullName>
    </submittedName>
</protein>
<dbReference type="InterPro" id="IPR021409">
    <property type="entry name" value="DUF3047"/>
</dbReference>
<evidence type="ECO:0000313" key="3">
    <source>
        <dbReference type="Proteomes" id="UP000642488"/>
    </source>
</evidence>
<dbReference type="Proteomes" id="UP000642488">
    <property type="component" value="Unassembled WGS sequence"/>
</dbReference>
<name>A0A934MFX8_9RHOB</name>
<accession>A0A934MFX8</accession>
<feature type="chain" id="PRO_5037550332" evidence="1">
    <location>
        <begin position="21"/>
        <end position="213"/>
    </location>
</feature>
<feature type="signal peptide" evidence="1">
    <location>
        <begin position="1"/>
        <end position="20"/>
    </location>
</feature>
<keyword evidence="1" id="KW-0732">Signal</keyword>
<gene>
    <name evidence="2" type="ORF">ILP92_03795</name>
</gene>
<evidence type="ECO:0000313" key="2">
    <source>
        <dbReference type="EMBL" id="MBJ3761869.1"/>
    </source>
</evidence>
<keyword evidence="3" id="KW-1185">Reference proteome</keyword>
<dbReference type="AlphaFoldDB" id="A0A934MFX8"/>
<proteinExistence type="predicted"/>
<organism evidence="2 3">
    <name type="scientific">Palleronia pontilimi</name>
    <dbReference type="NCBI Taxonomy" id="1964209"/>
    <lineage>
        <taxon>Bacteria</taxon>
        <taxon>Pseudomonadati</taxon>
        <taxon>Pseudomonadota</taxon>
        <taxon>Alphaproteobacteria</taxon>
        <taxon>Rhodobacterales</taxon>
        <taxon>Roseobacteraceae</taxon>
        <taxon>Palleronia</taxon>
    </lineage>
</organism>
<dbReference type="EMBL" id="JAEKPD010000002">
    <property type="protein sequence ID" value="MBJ3761869.1"/>
    <property type="molecule type" value="Genomic_DNA"/>
</dbReference>
<dbReference type="RefSeq" id="WP_198915039.1">
    <property type="nucleotide sequence ID" value="NZ_JAEKPD010000002.1"/>
</dbReference>